<feature type="compositionally biased region" description="Acidic residues" evidence="1">
    <location>
        <begin position="54"/>
        <end position="63"/>
    </location>
</feature>
<feature type="compositionally biased region" description="Basic and acidic residues" evidence="1">
    <location>
        <begin position="64"/>
        <end position="83"/>
    </location>
</feature>
<evidence type="ECO:0000256" key="1">
    <source>
        <dbReference type="SAM" id="MobiDB-lite"/>
    </source>
</evidence>
<dbReference type="InterPro" id="IPR019370">
    <property type="entry name" value="E2F-assoc_phosphoprotein"/>
</dbReference>
<sequence>MDRDLDYLDFDDDSDNDHAESSDDEIDILLHGTPEQKRKLTRPQTGQRRVKGQEEEDDLDEFEKEMNEELNGRVKEMERRRGSFSEAVGCSSKTVMDLDAEEPVKFYDDVYFDSDEEDMVSQGDAAKNKRKQPSNDDLLYNPEEDDDNEKWMETQRRSYLPHPQPGRSRKQKPLPNSDAILDCPACMTTLCLDCQRHDVYNNQYRAMFVSHCKVDTSELLKFPKGSKLSKKQKRVRTGDSAETADDGNTGEMFNPVKCEECNTVVAVYDRDEVYHFFNVLASY</sequence>
<feature type="region of interest" description="Disordered" evidence="1">
    <location>
        <begin position="117"/>
        <end position="150"/>
    </location>
</feature>
<reference evidence="2" key="2">
    <citation type="submission" date="2020-11" db="EMBL/GenBank/DDBJ databases">
        <authorList>
            <person name="McCartney M.A."/>
            <person name="Auch B."/>
            <person name="Kono T."/>
            <person name="Mallez S."/>
            <person name="Becker A."/>
            <person name="Gohl D.M."/>
            <person name="Silverstein K.A.T."/>
            <person name="Koren S."/>
            <person name="Bechman K.B."/>
            <person name="Herman A."/>
            <person name="Abrahante J.E."/>
            <person name="Garbe J."/>
        </authorList>
    </citation>
    <scope>NUCLEOTIDE SEQUENCE</scope>
    <source>
        <strain evidence="2">Duluth1</strain>
        <tissue evidence="2">Whole animal</tissue>
    </source>
</reference>
<reference evidence="2" key="1">
    <citation type="journal article" date="2019" name="bioRxiv">
        <title>The Genome of the Zebra Mussel, Dreissena polymorpha: A Resource for Invasive Species Research.</title>
        <authorList>
            <person name="McCartney M.A."/>
            <person name="Auch B."/>
            <person name="Kono T."/>
            <person name="Mallez S."/>
            <person name="Zhang Y."/>
            <person name="Obille A."/>
            <person name="Becker A."/>
            <person name="Abrahante J.E."/>
            <person name="Garbe J."/>
            <person name="Badalamenti J.P."/>
            <person name="Herman A."/>
            <person name="Mangelson H."/>
            <person name="Liachko I."/>
            <person name="Sullivan S."/>
            <person name="Sone E.D."/>
            <person name="Koren S."/>
            <person name="Silverstein K.A.T."/>
            <person name="Beckman K.B."/>
            <person name="Gohl D.M."/>
        </authorList>
    </citation>
    <scope>NUCLEOTIDE SEQUENCE</scope>
    <source>
        <strain evidence="2">Duluth1</strain>
        <tissue evidence="2">Whole animal</tissue>
    </source>
</reference>
<dbReference type="Proteomes" id="UP000828390">
    <property type="component" value="Unassembled WGS sequence"/>
</dbReference>
<name>A0A9D4KXW8_DREPO</name>
<dbReference type="EMBL" id="JAIWYP010000003">
    <property type="protein sequence ID" value="KAH3848180.1"/>
    <property type="molecule type" value="Genomic_DNA"/>
</dbReference>
<evidence type="ECO:0008006" key="4">
    <source>
        <dbReference type="Google" id="ProtNLM"/>
    </source>
</evidence>
<dbReference type="PANTHER" id="PTHR15967">
    <property type="entry name" value="E2F-ASSOCIATED PHOSPHOPROTEIN"/>
    <property type="match status" value="1"/>
</dbReference>
<organism evidence="2 3">
    <name type="scientific">Dreissena polymorpha</name>
    <name type="common">Zebra mussel</name>
    <name type="synonym">Mytilus polymorpha</name>
    <dbReference type="NCBI Taxonomy" id="45954"/>
    <lineage>
        <taxon>Eukaryota</taxon>
        <taxon>Metazoa</taxon>
        <taxon>Spiralia</taxon>
        <taxon>Lophotrochozoa</taxon>
        <taxon>Mollusca</taxon>
        <taxon>Bivalvia</taxon>
        <taxon>Autobranchia</taxon>
        <taxon>Heteroconchia</taxon>
        <taxon>Euheterodonta</taxon>
        <taxon>Imparidentia</taxon>
        <taxon>Neoheterodontei</taxon>
        <taxon>Myida</taxon>
        <taxon>Dreissenoidea</taxon>
        <taxon>Dreissenidae</taxon>
        <taxon>Dreissena</taxon>
    </lineage>
</organism>
<dbReference type="Pfam" id="PF10238">
    <property type="entry name" value="Eapp_C"/>
    <property type="match status" value="1"/>
</dbReference>
<gene>
    <name evidence="2" type="ORF">DPMN_090539</name>
</gene>
<dbReference type="GO" id="GO:0005634">
    <property type="term" value="C:nucleus"/>
    <property type="evidence" value="ECO:0007669"/>
    <property type="project" value="TreeGrafter"/>
</dbReference>
<evidence type="ECO:0000313" key="2">
    <source>
        <dbReference type="EMBL" id="KAH3848180.1"/>
    </source>
</evidence>
<evidence type="ECO:0000313" key="3">
    <source>
        <dbReference type="Proteomes" id="UP000828390"/>
    </source>
</evidence>
<accession>A0A9D4KXW8</accession>
<comment type="caution">
    <text evidence="2">The sequence shown here is derived from an EMBL/GenBank/DDBJ whole genome shotgun (WGS) entry which is preliminary data.</text>
</comment>
<protein>
    <recommendedName>
        <fullName evidence="4">E2F-associated phosphoprotein</fullName>
    </recommendedName>
</protein>
<feature type="region of interest" description="Disordered" evidence="1">
    <location>
        <begin position="1"/>
        <end position="89"/>
    </location>
</feature>
<dbReference type="AlphaFoldDB" id="A0A9D4KXW8"/>
<dbReference type="PANTHER" id="PTHR15967:SF0">
    <property type="entry name" value="E2F-ASSOCIATED PHOSPHOPROTEIN"/>
    <property type="match status" value="1"/>
</dbReference>
<proteinExistence type="predicted"/>
<keyword evidence="3" id="KW-1185">Reference proteome</keyword>